<evidence type="ECO:0000259" key="1">
    <source>
        <dbReference type="PROSITE" id="PS50943"/>
    </source>
</evidence>
<evidence type="ECO:0000313" key="3">
    <source>
        <dbReference type="Proteomes" id="UP001220577"/>
    </source>
</evidence>
<evidence type="ECO:0000313" key="2">
    <source>
        <dbReference type="EMBL" id="WCZ34838.1"/>
    </source>
</evidence>
<keyword evidence="3" id="KW-1185">Reference proteome</keyword>
<dbReference type="SUPFAM" id="SSF47413">
    <property type="entry name" value="lambda repressor-like DNA-binding domains"/>
    <property type="match status" value="1"/>
</dbReference>
<dbReference type="InterPro" id="IPR001387">
    <property type="entry name" value="Cro/C1-type_HTH"/>
</dbReference>
<feature type="domain" description="HTH cro/C1-type" evidence="1">
    <location>
        <begin position="39"/>
        <end position="97"/>
    </location>
</feature>
<name>A0ABY7UDT5_9CORY</name>
<accession>A0ABY7UDT5</accession>
<proteinExistence type="predicted"/>
<dbReference type="CDD" id="cd00093">
    <property type="entry name" value="HTH_XRE"/>
    <property type="match status" value="1"/>
</dbReference>
<dbReference type="SMART" id="SM00530">
    <property type="entry name" value="HTH_XRE"/>
    <property type="match status" value="1"/>
</dbReference>
<dbReference type="Pfam" id="PF13560">
    <property type="entry name" value="HTH_31"/>
    <property type="match status" value="1"/>
</dbReference>
<protein>
    <submittedName>
        <fullName evidence="2">Antitoxin HigA</fullName>
    </submittedName>
</protein>
<dbReference type="Proteomes" id="UP001220577">
    <property type="component" value="Chromosome"/>
</dbReference>
<gene>
    <name evidence="2" type="primary">higA</name>
    <name evidence="2" type="ORF">CIHUM_07120</name>
</gene>
<dbReference type="EMBL" id="CP063190">
    <property type="protein sequence ID" value="WCZ34838.1"/>
    <property type="molecule type" value="Genomic_DNA"/>
</dbReference>
<organism evidence="2 3">
    <name type="scientific">Corynebacterium ihumii</name>
    <dbReference type="NCBI Taxonomy" id="1232427"/>
    <lineage>
        <taxon>Bacteria</taxon>
        <taxon>Bacillati</taxon>
        <taxon>Actinomycetota</taxon>
        <taxon>Actinomycetes</taxon>
        <taxon>Mycobacteriales</taxon>
        <taxon>Corynebacteriaceae</taxon>
        <taxon>Corynebacterium</taxon>
    </lineage>
</organism>
<dbReference type="Gene3D" id="1.10.260.40">
    <property type="entry name" value="lambda repressor-like DNA-binding domains"/>
    <property type="match status" value="1"/>
</dbReference>
<reference evidence="2 3" key="1">
    <citation type="submission" date="2020-10" db="EMBL/GenBank/DDBJ databases">
        <title>Complete genome sequence of Corynebacterium ihumii DSM 45751.</title>
        <authorList>
            <person name="Ruckert C."/>
            <person name="Albersmeier A."/>
            <person name="Busche T."/>
            <person name="Jaenicke S."/>
            <person name="Winkler A."/>
            <person name="Friethjonsson O.H."/>
            <person name="Hreggviethsson G.O."/>
            <person name="Lambert C."/>
            <person name="Badcock D."/>
            <person name="Bernaerts K."/>
            <person name="Anne J."/>
            <person name="Economou A."/>
            <person name="Kalinowski J."/>
        </authorList>
    </citation>
    <scope>NUCLEOTIDE SEQUENCE [LARGE SCALE GENOMIC DNA]</scope>
    <source>
        <strain evidence="2 3">DSM 45751</strain>
    </source>
</reference>
<dbReference type="InterPro" id="IPR010982">
    <property type="entry name" value="Lambda_DNA-bd_dom_sf"/>
</dbReference>
<dbReference type="PROSITE" id="PS50943">
    <property type="entry name" value="HTH_CROC1"/>
    <property type="match status" value="1"/>
</dbReference>
<sequence>MSYADNNSKEIDFGSHLKDPGFAGAFEDASARSTLVETLRQLRKASGQTQRQVADAMGTTQSAISDLERGESDPQLSTVQRYARAVGAKIRFTVDSPDYATSPDSP</sequence>
<dbReference type="RefSeq" id="WP_074431994.1">
    <property type="nucleotide sequence ID" value="NZ_CP063190.1"/>
</dbReference>